<reference evidence="1 2" key="1">
    <citation type="journal article" date="2018" name="Biotechnol. Biofuels">
        <title>Integrative visual omics of the white-rot fungus Polyporus brumalis exposes the biotechnological potential of its oxidative enzymes for delignifying raw plant biomass.</title>
        <authorList>
            <person name="Miyauchi S."/>
            <person name="Rancon A."/>
            <person name="Drula E."/>
            <person name="Hage H."/>
            <person name="Chaduli D."/>
            <person name="Favel A."/>
            <person name="Grisel S."/>
            <person name="Henrissat B."/>
            <person name="Herpoel-Gimbert I."/>
            <person name="Ruiz-Duenas F.J."/>
            <person name="Chevret D."/>
            <person name="Hainaut M."/>
            <person name="Lin J."/>
            <person name="Wang M."/>
            <person name="Pangilinan J."/>
            <person name="Lipzen A."/>
            <person name="Lesage-Meessen L."/>
            <person name="Navarro D."/>
            <person name="Riley R."/>
            <person name="Grigoriev I.V."/>
            <person name="Zhou S."/>
            <person name="Raouche S."/>
            <person name="Rosso M.N."/>
        </authorList>
    </citation>
    <scope>NUCLEOTIDE SEQUENCE [LARGE SCALE GENOMIC DNA]</scope>
    <source>
        <strain evidence="1 2">BRFM 1820</strain>
    </source>
</reference>
<dbReference type="AlphaFoldDB" id="A0A371CWL3"/>
<dbReference type="Proteomes" id="UP000256964">
    <property type="component" value="Unassembled WGS sequence"/>
</dbReference>
<proteinExistence type="predicted"/>
<keyword evidence="2" id="KW-1185">Reference proteome</keyword>
<gene>
    <name evidence="1" type="ORF">OH76DRAFT_1053189</name>
</gene>
<protein>
    <submittedName>
        <fullName evidence="1">Uncharacterized protein</fullName>
    </submittedName>
</protein>
<accession>A0A371CWL3</accession>
<dbReference type="EMBL" id="KZ857447">
    <property type="protein sequence ID" value="RDX44665.1"/>
    <property type="molecule type" value="Genomic_DNA"/>
</dbReference>
<name>A0A371CWL3_9APHY</name>
<evidence type="ECO:0000313" key="1">
    <source>
        <dbReference type="EMBL" id="RDX44665.1"/>
    </source>
</evidence>
<sequence length="107" mass="12175">MMNMICASAATFWATTYSLHLTFPRGFDVAYCRSTSHPGLVPTFTSIATLFHPRCFLRLSPLRRCNSSDSLRVPVRCQRRRTIHPLARSTWTSTARQPCTLPATLWT</sequence>
<evidence type="ECO:0000313" key="2">
    <source>
        <dbReference type="Proteomes" id="UP000256964"/>
    </source>
</evidence>
<organism evidence="1 2">
    <name type="scientific">Lentinus brumalis</name>
    <dbReference type="NCBI Taxonomy" id="2498619"/>
    <lineage>
        <taxon>Eukaryota</taxon>
        <taxon>Fungi</taxon>
        <taxon>Dikarya</taxon>
        <taxon>Basidiomycota</taxon>
        <taxon>Agaricomycotina</taxon>
        <taxon>Agaricomycetes</taxon>
        <taxon>Polyporales</taxon>
        <taxon>Polyporaceae</taxon>
        <taxon>Lentinus</taxon>
    </lineage>
</organism>